<comment type="subcellular location">
    <subcellularLocation>
        <location evidence="1">Nucleus</location>
    </subcellularLocation>
</comment>
<dbReference type="Pfam" id="PF25030">
    <property type="entry name" value="M-HEAT_ATR"/>
    <property type="match status" value="1"/>
</dbReference>
<keyword evidence="7" id="KW-0227">DNA damage</keyword>
<evidence type="ECO:0000259" key="14">
    <source>
        <dbReference type="PROSITE" id="PS51190"/>
    </source>
</evidence>
<keyword evidence="5" id="KW-0808">Transferase</keyword>
<organism evidence="15 16">
    <name type="scientific">Nitzschia inconspicua</name>
    <dbReference type="NCBI Taxonomy" id="303405"/>
    <lineage>
        <taxon>Eukaryota</taxon>
        <taxon>Sar</taxon>
        <taxon>Stramenopiles</taxon>
        <taxon>Ochrophyta</taxon>
        <taxon>Bacillariophyta</taxon>
        <taxon>Bacillariophyceae</taxon>
        <taxon>Bacillariophycidae</taxon>
        <taxon>Bacillariales</taxon>
        <taxon>Bacillariaceae</taxon>
        <taxon>Nitzschia</taxon>
    </lineage>
</organism>
<dbReference type="InterPro" id="IPR000403">
    <property type="entry name" value="PI3/4_kinase_cat_dom"/>
</dbReference>
<dbReference type="EC" id="2.7.11.1" evidence="3"/>
<dbReference type="InterPro" id="IPR057564">
    <property type="entry name" value="HEAT_ATR"/>
</dbReference>
<dbReference type="PROSITE" id="PS51190">
    <property type="entry name" value="FATC"/>
    <property type="match status" value="1"/>
</dbReference>
<feature type="domain" description="PI3K/PI4K catalytic" evidence="12">
    <location>
        <begin position="2969"/>
        <end position="3331"/>
    </location>
</feature>
<dbReference type="InterPro" id="IPR014009">
    <property type="entry name" value="PIK_FAT"/>
</dbReference>
<evidence type="ECO:0000313" key="15">
    <source>
        <dbReference type="EMBL" id="KAG7361826.1"/>
    </source>
</evidence>
<dbReference type="InterPro" id="IPR003152">
    <property type="entry name" value="FATC_dom"/>
</dbReference>
<dbReference type="Pfam" id="PF02259">
    <property type="entry name" value="FAT"/>
    <property type="match status" value="1"/>
</dbReference>
<dbReference type="OrthoDB" id="381190at2759"/>
<feature type="domain" description="FAT" evidence="13">
    <location>
        <begin position="2209"/>
        <end position="2863"/>
    </location>
</feature>
<evidence type="ECO:0000256" key="8">
    <source>
        <dbReference type="ARBA" id="ARBA00022777"/>
    </source>
</evidence>
<dbReference type="SMART" id="SM01343">
    <property type="entry name" value="FATC"/>
    <property type="match status" value="1"/>
</dbReference>
<dbReference type="GO" id="GO:0006281">
    <property type="term" value="P:DNA repair"/>
    <property type="evidence" value="ECO:0007669"/>
    <property type="project" value="TreeGrafter"/>
</dbReference>
<evidence type="ECO:0000256" key="10">
    <source>
        <dbReference type="ARBA" id="ARBA00023242"/>
    </source>
</evidence>
<dbReference type="Pfam" id="PF02260">
    <property type="entry name" value="FATC"/>
    <property type="match status" value="1"/>
</dbReference>
<dbReference type="PANTHER" id="PTHR11139:SF69">
    <property type="entry name" value="SERINE_THREONINE-PROTEIN KINASE ATR"/>
    <property type="match status" value="1"/>
</dbReference>
<keyword evidence="10" id="KW-0539">Nucleus</keyword>
<evidence type="ECO:0000256" key="4">
    <source>
        <dbReference type="ARBA" id="ARBA00022527"/>
    </source>
</evidence>
<feature type="region of interest" description="Disordered" evidence="11">
    <location>
        <begin position="1"/>
        <end position="91"/>
    </location>
</feature>
<keyword evidence="8" id="KW-0418">Kinase</keyword>
<accession>A0A9K3PWB0</accession>
<dbReference type="GO" id="GO:0005694">
    <property type="term" value="C:chromosome"/>
    <property type="evidence" value="ECO:0007669"/>
    <property type="project" value="TreeGrafter"/>
</dbReference>
<dbReference type="InterPro" id="IPR056802">
    <property type="entry name" value="ATR-like_M-HEAT"/>
</dbReference>
<dbReference type="GO" id="GO:0000723">
    <property type="term" value="P:telomere maintenance"/>
    <property type="evidence" value="ECO:0007669"/>
    <property type="project" value="TreeGrafter"/>
</dbReference>
<feature type="compositionally biased region" description="Polar residues" evidence="11">
    <location>
        <begin position="31"/>
        <end position="46"/>
    </location>
</feature>
<feature type="domain" description="FATC" evidence="14">
    <location>
        <begin position="3350"/>
        <end position="3382"/>
    </location>
</feature>
<name>A0A9K3PWB0_9STRA</name>
<evidence type="ECO:0000256" key="7">
    <source>
        <dbReference type="ARBA" id="ARBA00022763"/>
    </source>
</evidence>
<keyword evidence="6" id="KW-0547">Nucleotide-binding</keyword>
<comment type="caution">
    <text evidence="15">The sequence shown here is derived from an EMBL/GenBank/DDBJ whole genome shotgun (WGS) entry which is preliminary data.</text>
</comment>
<evidence type="ECO:0000256" key="6">
    <source>
        <dbReference type="ARBA" id="ARBA00022741"/>
    </source>
</evidence>
<keyword evidence="16" id="KW-1185">Reference proteome</keyword>
<gene>
    <name evidence="15" type="ORF">IV203_036927</name>
</gene>
<dbReference type="InterPro" id="IPR003151">
    <property type="entry name" value="PIK-rel_kinase_FAT"/>
</dbReference>
<dbReference type="GO" id="GO:0005524">
    <property type="term" value="F:ATP binding"/>
    <property type="evidence" value="ECO:0007669"/>
    <property type="project" value="UniProtKB-KW"/>
</dbReference>
<evidence type="ECO:0000256" key="5">
    <source>
        <dbReference type="ARBA" id="ARBA00022679"/>
    </source>
</evidence>
<dbReference type="PROSITE" id="PS50290">
    <property type="entry name" value="PI3_4_KINASE_3"/>
    <property type="match status" value="1"/>
</dbReference>
<dbReference type="PANTHER" id="PTHR11139">
    <property type="entry name" value="ATAXIA TELANGIECTASIA MUTATED ATM -RELATED"/>
    <property type="match status" value="1"/>
</dbReference>
<dbReference type="Pfam" id="PF00454">
    <property type="entry name" value="PI3_PI4_kinase"/>
    <property type="match status" value="1"/>
</dbReference>
<comment type="similarity">
    <text evidence="2">Belongs to the PI3/PI4-kinase family. ATM subfamily.</text>
</comment>
<reference evidence="15" key="2">
    <citation type="submission" date="2021-04" db="EMBL/GenBank/DDBJ databases">
        <authorList>
            <person name="Podell S."/>
        </authorList>
    </citation>
    <scope>NUCLEOTIDE SEQUENCE</scope>
    <source>
        <strain evidence="15">Hildebrandi</strain>
    </source>
</reference>
<dbReference type="Pfam" id="PF23593">
    <property type="entry name" value="HEAT_ATR"/>
    <property type="match status" value="1"/>
</dbReference>
<evidence type="ECO:0000313" key="16">
    <source>
        <dbReference type="Proteomes" id="UP000693970"/>
    </source>
</evidence>
<dbReference type="CDD" id="cd00892">
    <property type="entry name" value="PIKKc_ATR"/>
    <property type="match status" value="1"/>
</dbReference>
<keyword evidence="9" id="KW-0067">ATP-binding</keyword>
<evidence type="ECO:0000259" key="13">
    <source>
        <dbReference type="PROSITE" id="PS51189"/>
    </source>
</evidence>
<feature type="region of interest" description="Disordered" evidence="11">
    <location>
        <begin position="2164"/>
        <end position="2185"/>
    </location>
</feature>
<evidence type="ECO:0000256" key="3">
    <source>
        <dbReference type="ARBA" id="ARBA00012513"/>
    </source>
</evidence>
<keyword evidence="4" id="KW-0723">Serine/threonine-protein kinase</keyword>
<evidence type="ECO:0000256" key="1">
    <source>
        <dbReference type="ARBA" id="ARBA00004123"/>
    </source>
</evidence>
<evidence type="ECO:0000256" key="2">
    <source>
        <dbReference type="ARBA" id="ARBA00010769"/>
    </source>
</evidence>
<dbReference type="GO" id="GO:0004674">
    <property type="term" value="F:protein serine/threonine kinase activity"/>
    <property type="evidence" value="ECO:0007669"/>
    <property type="project" value="UniProtKB-KW"/>
</dbReference>
<dbReference type="PROSITE" id="PS51189">
    <property type="entry name" value="FAT"/>
    <property type="match status" value="1"/>
</dbReference>
<reference evidence="15" key="1">
    <citation type="journal article" date="2021" name="Sci. Rep.">
        <title>Diploid genomic architecture of Nitzschia inconspicua, an elite biomass production diatom.</title>
        <authorList>
            <person name="Oliver A."/>
            <person name="Podell S."/>
            <person name="Pinowska A."/>
            <person name="Traller J.C."/>
            <person name="Smith S.R."/>
            <person name="McClure R."/>
            <person name="Beliaev A."/>
            <person name="Bohutskyi P."/>
            <person name="Hill E.A."/>
            <person name="Rabines A."/>
            <person name="Zheng H."/>
            <person name="Allen L.Z."/>
            <person name="Kuo A."/>
            <person name="Grigoriev I.V."/>
            <person name="Allen A.E."/>
            <person name="Hazlebeck D."/>
            <person name="Allen E.E."/>
        </authorList>
    </citation>
    <scope>NUCLEOTIDE SEQUENCE</scope>
    <source>
        <strain evidence="15">Hildebrandi</strain>
    </source>
</reference>
<evidence type="ECO:0000256" key="11">
    <source>
        <dbReference type="SAM" id="MobiDB-lite"/>
    </source>
</evidence>
<proteinExistence type="inferred from homology"/>
<protein>
    <recommendedName>
        <fullName evidence="3">non-specific serine/threonine protein kinase</fullName>
        <ecNumber evidence="3">2.7.11.1</ecNumber>
    </recommendedName>
</protein>
<dbReference type="InterPro" id="IPR050517">
    <property type="entry name" value="DDR_Repair_Kinase"/>
</dbReference>
<dbReference type="GO" id="GO:0005634">
    <property type="term" value="C:nucleus"/>
    <property type="evidence" value="ECO:0007669"/>
    <property type="project" value="UniProtKB-SubCell"/>
</dbReference>
<dbReference type="GO" id="GO:0000077">
    <property type="term" value="P:DNA damage checkpoint signaling"/>
    <property type="evidence" value="ECO:0007669"/>
    <property type="project" value="TreeGrafter"/>
</dbReference>
<dbReference type="Proteomes" id="UP000693970">
    <property type="component" value="Unassembled WGS sequence"/>
</dbReference>
<dbReference type="SMART" id="SM00146">
    <property type="entry name" value="PI3Kc"/>
    <property type="match status" value="1"/>
</dbReference>
<sequence length="3382" mass="377226">MPKRRLYDPIVVEEDPKKGHNRAPPPPLVGNNRSPAEKTTGTTRSGTAAIRKNRKNAANTNKNRDSVGLSTSNDADIGIASGPTMASKNNRRSSEILLKLSEACRNHQRDTHPCCAPNDNDAVVATVNTSMRDYANAEESDIPSACQSAISKLDPLLPKLQRAISPTWAHHGTEASTTTTTTFGNTTTAVDSIAILEDVLLLCDFYISAMSGYYCPYLPRLFHHGHKVGSILNIVQYLLHHLLNPALVDTLSKVHQNFGQLDCEDGSTDVHHNAHDHESSESKLCDSVAIASFEKISDTIARFLVFLVDDGTSSVQKAVSVDIIDALEDLATVQVMHSQHPRATFPIRLSLFAETTFIAEKQILTNDSKEEVHDCTIDLYHWNHLHVLQSALVSILHSTTTKFAKVRHDELPEAVVRTSTSESPLHLKTKPPTVSPSGSIDLSLPADLILGNQIVPSLLAGLKAVILIKAQGMEGSISSAHSCMTMTNPSLLYKHRMSGAQTILTFLQNDYHGLGTPFASLSLTTCIEVSILILKGTHISCTLNNRQLCSPSQIPERKQELDESAALSLLSRLVHGVSLYPDISETVIYGQILPLLLDGLCNIATTKPHMSTELVLLYLKATHKISTFNSDLGLIACQHFTAHGMIRYMFSLLLAMCASPGEPIDPRTGQIQFWIVEVIVSFSMNDSGILSSSEMLEKITDIENLISRSISCVEDWAGPSTAIAPSGKTQGANVEAVSQPGGSTFEELVSWCDKIDAIPLTYCDTVGYLLSKTLALVELLSHFKITASTEGVCAAKKTLSILMSFLRLLIASVHRNVSRFKIFLSAANVVSSLILKLCDSDGQRGVDIEFLKLDSIVESGIVIVFSKFPISSLQDGPYQSLRLLLDKSTKQAFKLLISSNVKQIHESQCSLSCSGIQSRVIETLFADRNRCDSHVDRYGTKCFCITKYEDICCRSSFAFVLSLPLTTKAAILIALTAPAITVSNIKDAIFRDLELRNASSNESESTPYAASALLHVLPLYSRTVTQNEGNGSTGSFHLETVAGIVKDILFPLLSKLQNYDASIMASFLFALINFQSVVVGKIPINTHDPAMVVKMLLVQHHGLRCSTQHGNINELMLQMLSSGFVETHFQRLDSFGRYMMWRAIANCCLNSTPALIARYFVEGFNLFGVSAFSWIAGVTLSDPDRRVKHLLRNAGAKFWIASTSGAGFISCTSHERCNLDPMSDENRKAAGDVSPREAEASCTDHFFELLDKLIRESCDFSDTQLSMSIGNTSTGTSLDSNFMNVNRFLMQKHVAVFLGIICCGVDIGDGIGTRLFEESFTRLHRLWAAPNIEKALGFVFPAPLSVSGSNALAFGSILSCSECFDLSIVLSSTKPWISLPSAIFLDLLNMHHTVARQQHFVKAEQLLKLSFSSGKNSLGWKEDSCRVYSRLSDHLPQLIADIIVCEEQYGLHFVIGLHFYLKARRKYFSIRDRDNEEVVGNSNRCITSTLQLGGASMNDREGNKLLKDFCLGNIDVILPLVLLPARHGPLKLLSKITDLSLGEMIKNRDQGILKGIIWEMGRDRCDPEDSMMALKTAALARLDDGQVIEIVKTKQQGTTAAKDWVTERFMFLFVNMLQLNWRLRNREDKLRALRSLCLLLDFLHANQATQFLSQVIPTLSGAISDGCNGANDADLSFLSVKCLGKYVRLVANESMEPIVTGNLTAIVVAVIPVIENFDGATISTSKACDEAVSMLEFLFRSDVIERFPQAFSEIPFLPDSPSLEIVHQKLHENGITFDDLSVVAMPTPPPESQMDPSKRGANVSSLRKRLSLVSSLLENENSSVKGIALKHLVGLLRSNRKLFHALIHTEKRASPRDFLTVSTTEGSRHGIITDLIEKLIRRCPIELDRHVRLQIAACLGEIGAIAESNLEDMALYRATGDEYSKMYRWRMKLPPWQTNPQQYELTLVTRHLVLALKAATTADEQVRIAHSIQQLLVLLDNSSRVGKDLGADHAKKQPMSQWLHEQLCRANVFEVVESFWFSEFSVKAENPNLIRQPPFFQNSTTYFSWISSFSRWMIFEANVCTYSPWKHVFFACRTAVKSLAGLEMAEFILPLLVCDRICFGSDQVFDQISHEFRVMLQVKNNKGNVRMPMNERRKAVGALFQVFDTLGYWAEQEIEESCRSARTTASNKRAPRRKANSESEGASSWCPKQAIMKIGQFLETAPILSQAKVASAVGMHARAVKLLESYARQTTVEVSFELRDAPETADDKWSVIQQRIEAALNPSLAKKFYANLNDFETVDALNLDPYISSPLLDWDGIKAKELEGDYEQALQDYERALQIADLTSSARDHMTNGLLGCLVELGRFESVLSTVEAKDLKDDENSRSFAVEAAWRLGKWDVLSELLNEDPKSSNSHLSCDQAYRNAIGNAIYAFHSNEGGESQPFLRDAKEAVMGSLSSVATESYDKGYSNLVRLHQIREIEDVIHFLNRKHQCETISMIDIANTGTNESWEWDGRLSLTSSSAVSSIMHTRLALARLGDDKVMEGNLLLQIGKQARKSGSNSVAESFLYKAEASFLKMAKEPRQATYSEYMMLDQVRTQYAKLKKESGSNSLALKILGQDSMETAFKEMMNIRYRKEDDAKLKQIAVKHEKIRMEKMLGHRNVAIEGDEDAFSDRFARRLLRLTEWTVDGGMHDRAIIDRFEIVIELSKGWEKGHFSFASYLSKLVGHIIEKESVKEPREDAARFNAFCRDKICRTYLLLAIAQYAECLQLDLRHVYQALPRLLSLWFDFVSTAAPVDDAHAYSHQKIESLEKAQVEANKFIASCYRDIPPAAFYTAIPQLVSHLFDGGEETTSVLKKILERVLYKFPEQAMWQLAWLTGSTSSTRSTVGKNIFMEAQYVLERTLNTNMAMLVKESVSLFKYFKDLARHRDEKASSNQIPLPPWKGSIGLECFVPPVQAALAIAPFNSTGKKSKEYFPRSVPRMSAFAPKVSMMTSKARPKKLVAFAVSGTSNRAFHIASGKRSRTGNYIGEFHFLVKQEAKGDLRKDARVQEWNLVVNRLLDASVNSTSSLASKSRRLRLRTFAVTCLSEDTGILEWVPDTDSLRNLVAKSYNPQTTPGCIRRRGGRLANFSDPSIRKNYEACQNYFFKEGNLEKASMSYKRLCLQEMPPLFSWWFVRNFNDDAHAWYEARLRFTLSAALWSAVGHVIGLGDRHSENILVETTTGRLLHVDFDCIFDKGLNLPRPEVVPFRLTPNMIDAFGPTGADGMFKRGMEYSLEILRGNQDTLLSVLEPFIKDPVIDWRRHRSQQINTSGGNDSFHEARRSISIIRERLSGIYNLRNPNLRKYRIVASGGLCPRTKDTMMEVLPLSVEGQVQKLCLEATKAENLVQLYIGWMPWV</sequence>
<evidence type="ECO:0000256" key="9">
    <source>
        <dbReference type="ARBA" id="ARBA00022840"/>
    </source>
</evidence>
<evidence type="ECO:0000259" key="12">
    <source>
        <dbReference type="PROSITE" id="PS50290"/>
    </source>
</evidence>
<dbReference type="EMBL" id="JAGRRH010000013">
    <property type="protein sequence ID" value="KAG7361826.1"/>
    <property type="molecule type" value="Genomic_DNA"/>
</dbReference>